<comment type="caution">
    <text evidence="2">The sequence shown here is derived from an EMBL/GenBank/DDBJ whole genome shotgun (WGS) entry which is preliminary data.</text>
</comment>
<name>A0ABV1AF23_9TELE</name>
<feature type="region of interest" description="Disordered" evidence="1">
    <location>
        <begin position="67"/>
        <end position="103"/>
    </location>
</feature>
<dbReference type="Proteomes" id="UP001469553">
    <property type="component" value="Unassembled WGS sequence"/>
</dbReference>
<dbReference type="EMBL" id="JAHRIP010090630">
    <property type="protein sequence ID" value="MEQ2316871.1"/>
    <property type="molecule type" value="Genomic_DNA"/>
</dbReference>
<evidence type="ECO:0000313" key="3">
    <source>
        <dbReference type="Proteomes" id="UP001469553"/>
    </source>
</evidence>
<proteinExistence type="predicted"/>
<evidence type="ECO:0000256" key="1">
    <source>
        <dbReference type="SAM" id="MobiDB-lite"/>
    </source>
</evidence>
<organism evidence="2 3">
    <name type="scientific">Ameca splendens</name>
    <dbReference type="NCBI Taxonomy" id="208324"/>
    <lineage>
        <taxon>Eukaryota</taxon>
        <taxon>Metazoa</taxon>
        <taxon>Chordata</taxon>
        <taxon>Craniata</taxon>
        <taxon>Vertebrata</taxon>
        <taxon>Euteleostomi</taxon>
        <taxon>Actinopterygii</taxon>
        <taxon>Neopterygii</taxon>
        <taxon>Teleostei</taxon>
        <taxon>Neoteleostei</taxon>
        <taxon>Acanthomorphata</taxon>
        <taxon>Ovalentaria</taxon>
        <taxon>Atherinomorphae</taxon>
        <taxon>Cyprinodontiformes</taxon>
        <taxon>Goodeidae</taxon>
        <taxon>Ameca</taxon>
    </lineage>
</organism>
<evidence type="ECO:0000313" key="2">
    <source>
        <dbReference type="EMBL" id="MEQ2316871.1"/>
    </source>
</evidence>
<reference evidence="2 3" key="1">
    <citation type="submission" date="2021-06" db="EMBL/GenBank/DDBJ databases">
        <authorList>
            <person name="Palmer J.M."/>
        </authorList>
    </citation>
    <scope>NUCLEOTIDE SEQUENCE [LARGE SCALE GENOMIC DNA]</scope>
    <source>
        <strain evidence="2 3">AS_MEX2019</strain>
        <tissue evidence="2">Muscle</tissue>
    </source>
</reference>
<gene>
    <name evidence="2" type="ORF">AMECASPLE_036845</name>
</gene>
<protein>
    <recommendedName>
        <fullName evidence="4">Transposase IS30-like HTH domain-containing protein</fullName>
    </recommendedName>
</protein>
<keyword evidence="3" id="KW-1185">Reference proteome</keyword>
<feature type="compositionally biased region" description="Basic and acidic residues" evidence="1">
    <location>
        <begin position="72"/>
        <end position="83"/>
    </location>
</feature>
<feature type="compositionally biased region" description="Basic and acidic residues" evidence="1">
    <location>
        <begin position="94"/>
        <end position="103"/>
    </location>
</feature>
<accession>A0ABV1AF23</accession>
<sequence>MNRPIHFLLHSELVFKQSSSCCSHFDIMRSRRHLTTDQQNHTTARLQISCSQTEIASELRVSQSVISRLRQRHSEPGRVTEMHRSRHPFATSITDDRFSLNSP</sequence>
<evidence type="ECO:0008006" key="4">
    <source>
        <dbReference type="Google" id="ProtNLM"/>
    </source>
</evidence>